<protein>
    <submittedName>
        <fullName evidence="4">AcrB/AcrD/AcrF family protein</fullName>
    </submittedName>
</protein>
<feature type="transmembrane region" description="Helical" evidence="3">
    <location>
        <begin position="431"/>
        <end position="447"/>
    </location>
</feature>
<evidence type="ECO:0000256" key="1">
    <source>
        <dbReference type="ARBA" id="ARBA00007613"/>
    </source>
</evidence>
<keyword evidence="3" id="KW-0472">Membrane</keyword>
<dbReference type="InterPro" id="IPR001036">
    <property type="entry name" value="Acrflvin-R"/>
</dbReference>
<dbReference type="Gene3D" id="3.30.2090.10">
    <property type="entry name" value="Multidrug efflux transporter AcrB TolC docking domain, DN and DC subdomains"/>
    <property type="match status" value="2"/>
</dbReference>
<organism evidence="4 5">
    <name type="scientific">Oceanococcus atlanticus</name>
    <dbReference type="NCBI Taxonomy" id="1317117"/>
    <lineage>
        <taxon>Bacteria</taxon>
        <taxon>Pseudomonadati</taxon>
        <taxon>Pseudomonadota</taxon>
        <taxon>Gammaproteobacteria</taxon>
        <taxon>Chromatiales</taxon>
        <taxon>Oceanococcaceae</taxon>
        <taxon>Oceanococcus</taxon>
    </lineage>
</organism>
<feature type="transmembrane region" description="Helical" evidence="3">
    <location>
        <begin position="459"/>
        <end position="481"/>
    </location>
</feature>
<feature type="transmembrane region" description="Helical" evidence="3">
    <location>
        <begin position="847"/>
        <end position="867"/>
    </location>
</feature>
<dbReference type="SUPFAM" id="SSF82866">
    <property type="entry name" value="Multidrug efflux transporter AcrB transmembrane domain"/>
    <property type="match status" value="2"/>
</dbReference>
<feature type="transmembrane region" description="Helical" evidence="3">
    <location>
        <begin position="945"/>
        <end position="964"/>
    </location>
</feature>
<feature type="transmembrane region" description="Helical" evidence="3">
    <location>
        <begin position="874"/>
        <end position="896"/>
    </location>
</feature>
<dbReference type="InterPro" id="IPR003423">
    <property type="entry name" value="OMP_efflux"/>
</dbReference>
<dbReference type="Gene3D" id="3.30.70.1430">
    <property type="entry name" value="Multidrug efflux transporter AcrB pore domain"/>
    <property type="match status" value="2"/>
</dbReference>
<dbReference type="PANTHER" id="PTHR32063">
    <property type="match status" value="1"/>
</dbReference>
<dbReference type="GO" id="GO:0005886">
    <property type="term" value="C:plasma membrane"/>
    <property type="evidence" value="ECO:0007669"/>
    <property type="project" value="TreeGrafter"/>
</dbReference>
<dbReference type="SUPFAM" id="SSF56954">
    <property type="entry name" value="Outer membrane efflux proteins (OEP)"/>
    <property type="match status" value="1"/>
</dbReference>
<dbReference type="Pfam" id="PF02321">
    <property type="entry name" value="OEP"/>
    <property type="match status" value="1"/>
</dbReference>
<name>A0A1Y1SE06_9GAMM</name>
<gene>
    <name evidence="4" type="ORF">ATO7_09352</name>
</gene>
<feature type="coiled-coil region" evidence="2">
    <location>
        <begin position="1330"/>
        <end position="1368"/>
    </location>
</feature>
<dbReference type="InterPro" id="IPR027463">
    <property type="entry name" value="AcrB_DN_DC_subdom"/>
</dbReference>
<feature type="transmembrane region" description="Helical" evidence="3">
    <location>
        <begin position="330"/>
        <end position="348"/>
    </location>
</feature>
<evidence type="ECO:0000313" key="4">
    <source>
        <dbReference type="EMBL" id="ORE87236.1"/>
    </source>
</evidence>
<evidence type="ECO:0000313" key="5">
    <source>
        <dbReference type="Proteomes" id="UP000192342"/>
    </source>
</evidence>
<dbReference type="RefSeq" id="WP_083561458.1">
    <property type="nucleotide sequence ID" value="NZ_AQQV01000002.1"/>
</dbReference>
<keyword evidence="5" id="KW-1185">Reference proteome</keyword>
<feature type="transmembrane region" description="Helical" evidence="3">
    <location>
        <begin position="515"/>
        <end position="534"/>
    </location>
</feature>
<accession>A0A1Y1SE06</accession>
<dbReference type="OrthoDB" id="9758297at2"/>
<dbReference type="PRINTS" id="PR00702">
    <property type="entry name" value="ACRIFLAVINRP"/>
</dbReference>
<dbReference type="Pfam" id="PF00873">
    <property type="entry name" value="ACR_tran"/>
    <property type="match status" value="1"/>
</dbReference>
<dbReference type="STRING" id="1317117.ATO7_09352"/>
<keyword evidence="3" id="KW-0812">Transmembrane</keyword>
<feature type="transmembrane region" description="Helical" evidence="3">
    <location>
        <begin position="976"/>
        <end position="1001"/>
    </location>
</feature>
<dbReference type="Gene3D" id="3.30.70.1440">
    <property type="entry name" value="Multidrug efflux transporter AcrB pore domain"/>
    <property type="match status" value="1"/>
</dbReference>
<proteinExistence type="inferred from homology"/>
<comment type="caution">
    <text evidence="4">The sequence shown here is derived from an EMBL/GenBank/DDBJ whole genome shotgun (WGS) entry which is preliminary data.</text>
</comment>
<evidence type="ECO:0000256" key="3">
    <source>
        <dbReference type="SAM" id="Phobius"/>
    </source>
</evidence>
<feature type="transmembrane region" description="Helical" evidence="3">
    <location>
        <begin position="1008"/>
        <end position="1026"/>
    </location>
</feature>
<keyword evidence="3" id="KW-1133">Transmembrane helix</keyword>
<evidence type="ECO:0000256" key="2">
    <source>
        <dbReference type="SAM" id="Coils"/>
    </source>
</evidence>
<dbReference type="Proteomes" id="UP000192342">
    <property type="component" value="Unassembled WGS sequence"/>
</dbReference>
<dbReference type="GO" id="GO:0015562">
    <property type="term" value="F:efflux transmembrane transporter activity"/>
    <property type="evidence" value="ECO:0007669"/>
    <property type="project" value="InterPro"/>
</dbReference>
<dbReference type="SUPFAM" id="SSF82714">
    <property type="entry name" value="Multidrug efflux transporter AcrB TolC docking domain, DN and DC subdomains"/>
    <property type="match status" value="2"/>
</dbReference>
<feature type="transmembrane region" description="Helical" evidence="3">
    <location>
        <begin position="902"/>
        <end position="924"/>
    </location>
</feature>
<keyword evidence="2" id="KW-0175">Coiled coil</keyword>
<sequence>MRMHQVLAARRLNLAVTVLFVLIGVLAYLSMPRQEDPFFPYRGGVIKTIFPGADAERIRKLVVAHLEREISEIADLDFVRSTVRNNVALTTVVMKDHIYDTESKWNEVRRAIDRARVFFPPGVEEPELDDRVITTSTATYAVTGSDDLHQMAAAARTLRDAFLQLGDLVRIDVYGEPGEQVNIALEDATAARYGISAQNLAQQLAGRVQLLGAGSLVAGSTRMTLKPETEFRSIEELRQTPVRLPSGDVIPLAALSEVWLGPQEPSTPRMWHNGEPAVLVDVIAAQNTINAVAYGERMRALVDALRPQLAPLQIQEMFYQPGRVKDRLDGLSRSLLMAVAIILLVLVFSMGMRLALLVAVILPAVAAMSLAFYALGGGVLHQMAVVGLIVALGILVDNAIVMIEEVQYQLNQGYPPVDAALNAVHQLAKPLLAATGTTIAAFIPLAVSKSGVGDFTRAVPIMIMISLVASYFFATVITPMLGETFLKPQGKAGQVESGWPEKLGRLAGGLGSQRAGLVLGIAGVGCAVLMSWGLSNLESEFFPQADRDQVLVDIALSEGTTLAETERVARVVERALRSYPDVLEVHGFLGHSGPRFYYNLLRRPDQPNRARLVVRSTGIEGNLRIIAAIREFAHRALPEADVIAKILAQGPPIDSPIEVRIYNEDPVRLAQATDMILQTVQSTAGAIDATHNLGLGAPEMQFEIDDAHAMSYGLSRADVAQALLSRSQGIRIGSYRATHEPAPILVRSLAGEKTSPADLEGVMVFNAQGQGIPLGALARPSLSWQPGAIYTENQRRNALVSAELDFGFVFSQVLHAVQPRLAALDLPEGTTYEFAGEAEASGDANSAIAGVAPLGLAMLLFFLLWQFNSFRRLLIVMTSVPLAFVGVIAGLALLGIPFGFQPLLGCIALIGIVVNNAIVMIDVLDQNLAAGKPFVRAMTEAVERRTRPILLTTATTVAGLLPLALSNSTMWPPMAWPIITGLVTSTALTLFVVPALCRLLLAWRGGEVVRASASLVGALALGTLLLQPAPAQAQALELEALMDKARQLPLVQAESHALRASQALVSVQRRAAWAPTLDVTYSALHRDRVAQIDTGNGALRLGEHLGQRQALILRQPLFQPSRSLYQVPAAQADAEAQAWRAQRVADSAALGAAKLYLAQLRLSASARGFEALHASSEARLEYVQSLVEQGRALRADALDVRLARDEVAQRQAEIGHQRALLADELASIAGGRAEDWLNLAEPKLSPSVPERDQAAALAEQHRPELQALSLSVRALQLRARGISAEAWPQIGAEFTALKTDGDPIEPEHDVRAAVQVQWQLFSGGTRSARRAALQAQAQDAQARLAEQRRQVRLELERAYQDLALAQERERLAAAAEESADQRLAVRNARFEAGRERIEDVLAAEAVLQQQRTRRVSAALDRLEAQLDVRHALGLLEL</sequence>
<dbReference type="SUPFAM" id="SSF82693">
    <property type="entry name" value="Multidrug efflux transporter AcrB pore domain, PN1, PN2, PC1 and PC2 subdomains"/>
    <property type="match status" value="1"/>
</dbReference>
<dbReference type="Gene3D" id="3.30.70.1320">
    <property type="entry name" value="Multidrug efflux transporter AcrB pore domain like"/>
    <property type="match status" value="1"/>
</dbReference>
<feature type="transmembrane region" description="Helical" evidence="3">
    <location>
        <begin position="381"/>
        <end position="403"/>
    </location>
</feature>
<dbReference type="GO" id="GO:0042910">
    <property type="term" value="F:xenobiotic transmembrane transporter activity"/>
    <property type="evidence" value="ECO:0007669"/>
    <property type="project" value="TreeGrafter"/>
</dbReference>
<reference evidence="4 5" key="1">
    <citation type="submission" date="2013-04" db="EMBL/GenBank/DDBJ databases">
        <title>Oceanococcus atlanticus 22II-S10r2 Genome Sequencing.</title>
        <authorList>
            <person name="Lai Q."/>
            <person name="Li G."/>
            <person name="Shao Z."/>
        </authorList>
    </citation>
    <scope>NUCLEOTIDE SEQUENCE [LARGE SCALE GENOMIC DNA]</scope>
    <source>
        <strain evidence="4 5">22II-S10r2</strain>
    </source>
</reference>
<comment type="similarity">
    <text evidence="1">Belongs to the outer membrane factor (OMF) (TC 1.B.17) family.</text>
</comment>
<dbReference type="Gene3D" id="1.20.1600.10">
    <property type="entry name" value="Outer membrane efflux proteins (OEP)"/>
    <property type="match status" value="1"/>
</dbReference>
<dbReference type="Gene3D" id="1.20.1640.10">
    <property type="entry name" value="Multidrug efflux transporter AcrB transmembrane domain"/>
    <property type="match status" value="2"/>
</dbReference>
<feature type="transmembrane region" description="Helical" evidence="3">
    <location>
        <begin position="355"/>
        <end position="375"/>
    </location>
</feature>
<dbReference type="EMBL" id="AQQV01000002">
    <property type="protein sequence ID" value="ORE87236.1"/>
    <property type="molecule type" value="Genomic_DNA"/>
</dbReference>
<dbReference type="PANTHER" id="PTHR32063:SF18">
    <property type="entry name" value="CATION EFFLUX SYSTEM PROTEIN"/>
    <property type="match status" value="1"/>
</dbReference>
<feature type="transmembrane region" description="Helical" evidence="3">
    <location>
        <begin position="12"/>
        <end position="31"/>
    </location>
</feature>